<organism evidence="1 2">
    <name type="scientific">Luteimonas wenzhouensis</name>
    <dbReference type="NCBI Taxonomy" id="2599615"/>
    <lineage>
        <taxon>Bacteria</taxon>
        <taxon>Pseudomonadati</taxon>
        <taxon>Pseudomonadota</taxon>
        <taxon>Gammaproteobacteria</taxon>
        <taxon>Lysobacterales</taxon>
        <taxon>Lysobacteraceae</taxon>
        <taxon>Luteimonas</taxon>
    </lineage>
</organism>
<dbReference type="OrthoDB" id="8888710at2"/>
<proteinExistence type="predicted"/>
<dbReference type="InterPro" id="IPR010836">
    <property type="entry name" value="SapC"/>
</dbReference>
<evidence type="ECO:0000313" key="2">
    <source>
        <dbReference type="Proteomes" id="UP000315949"/>
    </source>
</evidence>
<comment type="caution">
    <text evidence="1">The sequence shown here is derived from an EMBL/GenBank/DDBJ whole genome shotgun (WGS) entry which is preliminary data.</text>
</comment>
<dbReference type="Proteomes" id="UP000315949">
    <property type="component" value="Unassembled WGS sequence"/>
</dbReference>
<dbReference type="EMBL" id="VOHE01000003">
    <property type="protein sequence ID" value="TWT19500.1"/>
    <property type="molecule type" value="Genomic_DNA"/>
</dbReference>
<sequence length="251" mass="27474">MARHELLDNVVHKDLRVDTRFGAGLGDPAGLVPVWPTEFAELQREYPIFLQKGEGESEYHAVALLGFDASENLFLDGDRWNANYLPGAVVRGPFSIGFRDPVPGGSLEPEPVVHVDMEHPRVARDGEGVAVFMPKGGHSPYLDHVITVLKGIHDGVAAARAMFATLDRLGLLQPVDLDVRFDEARGARVTGLYGIDRDRLAALEAGQLHALHRDGLLEGVYLMLASLYNMRRLIAEKQRRLRAQDGAGAAA</sequence>
<protein>
    <submittedName>
        <fullName evidence="1">SapC family protein</fullName>
    </submittedName>
</protein>
<dbReference type="AlphaFoldDB" id="A0A5C5U2B6"/>
<keyword evidence="2" id="KW-1185">Reference proteome</keyword>
<dbReference type="RefSeq" id="WP_146311962.1">
    <property type="nucleotide sequence ID" value="NZ_VOHE01000003.1"/>
</dbReference>
<dbReference type="Pfam" id="PF07277">
    <property type="entry name" value="SapC"/>
    <property type="match status" value="1"/>
</dbReference>
<gene>
    <name evidence="1" type="ORF">FQY79_06495</name>
</gene>
<accession>A0A5C5U2B6</accession>
<evidence type="ECO:0000313" key="1">
    <source>
        <dbReference type="EMBL" id="TWT19500.1"/>
    </source>
</evidence>
<reference evidence="1 2" key="1">
    <citation type="submission" date="2019-07" db="EMBL/GenBank/DDBJ databases">
        <title>Luteimonas sp. YD-1 nov., isolated from acidic soil.</title>
        <authorList>
            <person name="Zhou J."/>
        </authorList>
    </citation>
    <scope>NUCLEOTIDE SEQUENCE [LARGE SCALE GENOMIC DNA]</scope>
    <source>
        <strain evidence="1 2">YD-1</strain>
    </source>
</reference>
<name>A0A5C5U2B6_9GAMM</name>